<dbReference type="Proteomes" id="UP000053257">
    <property type="component" value="Unassembled WGS sequence"/>
</dbReference>
<dbReference type="AlphaFoldDB" id="A0A0C3PJ74"/>
<proteinExistence type="predicted"/>
<organism evidence="1 2">
    <name type="scientific">Phlebiopsis gigantea (strain 11061_1 CR5-6)</name>
    <name type="common">White-rot fungus</name>
    <name type="synonym">Peniophora gigantea</name>
    <dbReference type="NCBI Taxonomy" id="745531"/>
    <lineage>
        <taxon>Eukaryota</taxon>
        <taxon>Fungi</taxon>
        <taxon>Dikarya</taxon>
        <taxon>Basidiomycota</taxon>
        <taxon>Agaricomycotina</taxon>
        <taxon>Agaricomycetes</taxon>
        <taxon>Polyporales</taxon>
        <taxon>Phanerochaetaceae</taxon>
        <taxon>Phlebiopsis</taxon>
    </lineage>
</organism>
<evidence type="ECO:0000313" key="1">
    <source>
        <dbReference type="EMBL" id="KIP06153.1"/>
    </source>
</evidence>
<evidence type="ECO:0000313" key="2">
    <source>
        <dbReference type="Proteomes" id="UP000053257"/>
    </source>
</evidence>
<keyword evidence="2" id="KW-1185">Reference proteome</keyword>
<gene>
    <name evidence="1" type="ORF">PHLGIDRAFT_469073</name>
</gene>
<dbReference type="HOGENOM" id="CLU_847618_0_0_1"/>
<sequence>MSSLPNLQTVSLRAINVTASSDTLSKPSKYRGFKLETLELSDVWNLTNCRRPEFRAFWGVFDDIRAIAVCNSTEPPADINDGPITQLARPLPRVTRLRISAMSSPHVYIWLKHHCDLAKLKILSISAGVVRFDQGMLYNHNLFAACTNLEDVMFDVQMPYMAVYRERYVEDYGLVPPYLSLPRFNNHQNLRIFRFSGLSAFPDVHDGRLIAREQLLWQDLLSTIKSLSELRVLCFHVSSRTDSDSHRLRGTLADWHWARLGRVLDGHKHLQRIFILDDVDDDDAHSAQPAVNPWSYYRDWVVNIVDALPVRLLPIFGVGVYFTRSDNI</sequence>
<dbReference type="EMBL" id="KN840524">
    <property type="protein sequence ID" value="KIP06153.1"/>
    <property type="molecule type" value="Genomic_DNA"/>
</dbReference>
<reference evidence="1 2" key="1">
    <citation type="journal article" date="2014" name="PLoS Genet.">
        <title>Analysis of the Phlebiopsis gigantea genome, transcriptome and secretome provides insight into its pioneer colonization strategies of wood.</title>
        <authorList>
            <person name="Hori C."/>
            <person name="Ishida T."/>
            <person name="Igarashi K."/>
            <person name="Samejima M."/>
            <person name="Suzuki H."/>
            <person name="Master E."/>
            <person name="Ferreira P."/>
            <person name="Ruiz-Duenas F.J."/>
            <person name="Held B."/>
            <person name="Canessa P."/>
            <person name="Larrondo L.F."/>
            <person name="Schmoll M."/>
            <person name="Druzhinina I.S."/>
            <person name="Kubicek C.P."/>
            <person name="Gaskell J.A."/>
            <person name="Kersten P."/>
            <person name="St John F."/>
            <person name="Glasner J."/>
            <person name="Sabat G."/>
            <person name="Splinter BonDurant S."/>
            <person name="Syed K."/>
            <person name="Yadav J."/>
            <person name="Mgbeahuruike A.C."/>
            <person name="Kovalchuk A."/>
            <person name="Asiegbu F.O."/>
            <person name="Lackner G."/>
            <person name="Hoffmeister D."/>
            <person name="Rencoret J."/>
            <person name="Gutierrez A."/>
            <person name="Sun H."/>
            <person name="Lindquist E."/>
            <person name="Barry K."/>
            <person name="Riley R."/>
            <person name="Grigoriev I.V."/>
            <person name="Henrissat B."/>
            <person name="Kues U."/>
            <person name="Berka R.M."/>
            <person name="Martinez A.T."/>
            <person name="Covert S.F."/>
            <person name="Blanchette R.A."/>
            <person name="Cullen D."/>
        </authorList>
    </citation>
    <scope>NUCLEOTIDE SEQUENCE [LARGE SCALE GENOMIC DNA]</scope>
    <source>
        <strain evidence="1 2">11061_1 CR5-6</strain>
    </source>
</reference>
<name>A0A0C3PJ74_PHLG1</name>
<protein>
    <submittedName>
        <fullName evidence="1">Uncharacterized protein</fullName>
    </submittedName>
</protein>
<accession>A0A0C3PJ74</accession>